<accession>A0A150KH25</accession>
<dbReference type="AlphaFoldDB" id="A0A150KH25"/>
<sequence length="50" mass="5691">MKKTADIPVFLSMLSSELPVKNSVGCDLRFAKTRIKRKMENPPFGNFVFT</sequence>
<dbReference type="Proteomes" id="UP000075304">
    <property type="component" value="Unassembled WGS sequence"/>
</dbReference>
<evidence type="ECO:0000313" key="2">
    <source>
        <dbReference type="Proteomes" id="UP000075304"/>
    </source>
</evidence>
<evidence type="ECO:0000313" key="1">
    <source>
        <dbReference type="EMBL" id="KYC71681.1"/>
    </source>
</evidence>
<dbReference type="EMBL" id="LQYI01000024">
    <property type="protein sequence ID" value="KYC71681.1"/>
    <property type="molecule type" value="Genomic_DNA"/>
</dbReference>
<gene>
    <name evidence="1" type="ORF">B4099_3222</name>
</gene>
<protein>
    <submittedName>
        <fullName evidence="1">Uncharacterized protein</fullName>
    </submittedName>
</protein>
<reference evidence="1 2" key="1">
    <citation type="submission" date="2016-01" db="EMBL/GenBank/DDBJ databases">
        <title>Genome Sequences of Twelve Sporeforming Bacillus Species Isolated from Foods.</title>
        <authorList>
            <person name="Berendsen E.M."/>
            <person name="Wells-Bennik M.H."/>
            <person name="Krawcyk A.O."/>
            <person name="De Jong A."/>
            <person name="Holsappel S."/>
            <person name="Eijlander R.T."/>
            <person name="Kuipers O.P."/>
        </authorList>
    </citation>
    <scope>NUCLEOTIDE SEQUENCE [LARGE SCALE GENOMIC DNA]</scope>
    <source>
        <strain evidence="1 2">B4099</strain>
    </source>
</reference>
<organism evidence="1 2">
    <name type="scientific">Heyndrickxia coagulans</name>
    <name type="common">Weizmannia coagulans</name>
    <dbReference type="NCBI Taxonomy" id="1398"/>
    <lineage>
        <taxon>Bacteria</taxon>
        <taxon>Bacillati</taxon>
        <taxon>Bacillota</taxon>
        <taxon>Bacilli</taxon>
        <taxon>Bacillales</taxon>
        <taxon>Bacillaceae</taxon>
        <taxon>Heyndrickxia</taxon>
    </lineage>
</organism>
<name>A0A150KH25_HEYCO</name>
<comment type="caution">
    <text evidence="1">The sequence shown here is derived from an EMBL/GenBank/DDBJ whole genome shotgun (WGS) entry which is preliminary data.</text>
</comment>
<proteinExistence type="predicted"/>